<feature type="non-terminal residue" evidence="5">
    <location>
        <position position="1"/>
    </location>
</feature>
<sequence>TMIAGNTAPDIMELSDEIHVYSSKNQLVPLNDYLNKDGINLEERFGTTYEQYTRDGKTYALPDRGGNMLVYYNKDLFDAAGVKYPTADWTWDDMLNAAQKLTIKEGDKVKQYGFAAGAWWPWWMSFMYQNGGKILEDNGKPIVNRKENIEALQFYNDLVYKYKV</sequence>
<dbReference type="SUPFAM" id="SSF53850">
    <property type="entry name" value="Periplasmic binding protein-like II"/>
    <property type="match status" value="1"/>
</dbReference>
<feature type="non-terminal residue" evidence="5">
    <location>
        <position position="164"/>
    </location>
</feature>
<proteinExistence type="inferred from homology"/>
<gene>
    <name evidence="5" type="ORF">GNF83_18775</name>
</gene>
<dbReference type="PANTHER" id="PTHR43649:SF31">
    <property type="entry name" value="SN-GLYCEROL-3-PHOSPHATE-BINDING PERIPLASMIC PROTEIN UGPB"/>
    <property type="match status" value="1"/>
</dbReference>
<name>A0AAW9KMA2_CLOPF</name>
<dbReference type="Proteomes" id="UP001288944">
    <property type="component" value="Unassembled WGS sequence"/>
</dbReference>
<dbReference type="PANTHER" id="PTHR43649">
    <property type="entry name" value="ARABINOSE-BINDING PROTEIN-RELATED"/>
    <property type="match status" value="1"/>
</dbReference>
<comment type="similarity">
    <text evidence="2">Belongs to the bacterial solute-binding protein 1 family.</text>
</comment>
<evidence type="ECO:0000256" key="3">
    <source>
        <dbReference type="ARBA" id="ARBA00022448"/>
    </source>
</evidence>
<comment type="subcellular location">
    <subcellularLocation>
        <location evidence="1">Cell envelope</location>
    </subcellularLocation>
</comment>
<protein>
    <submittedName>
        <fullName evidence="5">Extracellular solute-binding protein</fullName>
    </submittedName>
</protein>
<organism evidence="5 6">
    <name type="scientific">Clostridium perfringens</name>
    <dbReference type="NCBI Taxonomy" id="1502"/>
    <lineage>
        <taxon>Bacteria</taxon>
        <taxon>Bacillati</taxon>
        <taxon>Bacillota</taxon>
        <taxon>Clostridia</taxon>
        <taxon>Eubacteriales</taxon>
        <taxon>Clostridiaceae</taxon>
        <taxon>Clostridium</taxon>
    </lineage>
</organism>
<evidence type="ECO:0000256" key="2">
    <source>
        <dbReference type="ARBA" id="ARBA00008520"/>
    </source>
</evidence>
<dbReference type="GO" id="GO:0030313">
    <property type="term" value="C:cell envelope"/>
    <property type="evidence" value="ECO:0007669"/>
    <property type="project" value="UniProtKB-SubCell"/>
</dbReference>
<dbReference type="EMBL" id="WNUR01000904">
    <property type="protein sequence ID" value="MDZ7543178.1"/>
    <property type="molecule type" value="Genomic_DNA"/>
</dbReference>
<reference evidence="5" key="1">
    <citation type="submission" date="2019-11" db="EMBL/GenBank/DDBJ databases">
        <title>Characterization of Clostridium perfringens isolates from swine manure treated agricultural soils.</title>
        <authorList>
            <person name="Wushke S.T."/>
        </authorList>
    </citation>
    <scope>NUCLEOTIDE SEQUENCE</scope>
    <source>
        <strain evidence="5">X62</strain>
    </source>
</reference>
<accession>A0AAW9KMA2</accession>
<evidence type="ECO:0000313" key="5">
    <source>
        <dbReference type="EMBL" id="MDZ7543178.1"/>
    </source>
</evidence>
<dbReference type="AlphaFoldDB" id="A0AAW9KMA2"/>
<comment type="caution">
    <text evidence="5">The sequence shown here is derived from an EMBL/GenBank/DDBJ whole genome shotgun (WGS) entry which is preliminary data.</text>
</comment>
<dbReference type="Gene3D" id="3.40.190.10">
    <property type="entry name" value="Periplasmic binding protein-like II"/>
    <property type="match status" value="1"/>
</dbReference>
<evidence type="ECO:0000313" key="6">
    <source>
        <dbReference type="Proteomes" id="UP001288944"/>
    </source>
</evidence>
<dbReference type="InterPro" id="IPR006059">
    <property type="entry name" value="SBP"/>
</dbReference>
<evidence type="ECO:0000256" key="4">
    <source>
        <dbReference type="ARBA" id="ARBA00022729"/>
    </source>
</evidence>
<dbReference type="InterPro" id="IPR050490">
    <property type="entry name" value="Bact_solute-bd_prot1"/>
</dbReference>
<keyword evidence="3" id="KW-0813">Transport</keyword>
<dbReference type="Pfam" id="PF01547">
    <property type="entry name" value="SBP_bac_1"/>
    <property type="match status" value="1"/>
</dbReference>
<keyword evidence="4" id="KW-0732">Signal</keyword>
<evidence type="ECO:0000256" key="1">
    <source>
        <dbReference type="ARBA" id="ARBA00004196"/>
    </source>
</evidence>